<gene>
    <name evidence="1" type="ORF">TSAR_014214</name>
</gene>
<accession>A0A232FLX1</accession>
<dbReference type="Proteomes" id="UP000215335">
    <property type="component" value="Unassembled WGS sequence"/>
</dbReference>
<protein>
    <submittedName>
        <fullName evidence="1">Uncharacterized protein</fullName>
    </submittedName>
</protein>
<reference evidence="1 2" key="1">
    <citation type="journal article" date="2017" name="Curr. Biol.">
        <title>The Evolution of Venom by Co-option of Single-Copy Genes.</title>
        <authorList>
            <person name="Martinson E.O."/>
            <person name="Mrinalini"/>
            <person name="Kelkar Y.D."/>
            <person name="Chang C.H."/>
            <person name="Werren J.H."/>
        </authorList>
    </citation>
    <scope>NUCLEOTIDE SEQUENCE [LARGE SCALE GENOMIC DNA]</scope>
    <source>
        <strain evidence="1 2">Alberta</strain>
        <tissue evidence="1">Whole body</tissue>
    </source>
</reference>
<dbReference type="AlphaFoldDB" id="A0A232FLX1"/>
<keyword evidence="2" id="KW-1185">Reference proteome</keyword>
<sequence length="71" mass="7957">MDFLCRTVMEVPKVTEHIINVWKKFIQDGLHEELGILADAPTQGAGNTNDGNTARRFFNNADVVIRITEKG</sequence>
<evidence type="ECO:0000313" key="1">
    <source>
        <dbReference type="EMBL" id="OXU31510.1"/>
    </source>
</evidence>
<dbReference type="EMBL" id="NNAY01000052">
    <property type="protein sequence ID" value="OXU31510.1"/>
    <property type="molecule type" value="Genomic_DNA"/>
</dbReference>
<name>A0A232FLX1_9HYME</name>
<evidence type="ECO:0000313" key="2">
    <source>
        <dbReference type="Proteomes" id="UP000215335"/>
    </source>
</evidence>
<organism evidence="1 2">
    <name type="scientific">Trichomalopsis sarcophagae</name>
    <dbReference type="NCBI Taxonomy" id="543379"/>
    <lineage>
        <taxon>Eukaryota</taxon>
        <taxon>Metazoa</taxon>
        <taxon>Ecdysozoa</taxon>
        <taxon>Arthropoda</taxon>
        <taxon>Hexapoda</taxon>
        <taxon>Insecta</taxon>
        <taxon>Pterygota</taxon>
        <taxon>Neoptera</taxon>
        <taxon>Endopterygota</taxon>
        <taxon>Hymenoptera</taxon>
        <taxon>Apocrita</taxon>
        <taxon>Proctotrupomorpha</taxon>
        <taxon>Chalcidoidea</taxon>
        <taxon>Pteromalidae</taxon>
        <taxon>Pteromalinae</taxon>
        <taxon>Trichomalopsis</taxon>
    </lineage>
</organism>
<dbReference type="OrthoDB" id="7615752at2759"/>
<proteinExistence type="predicted"/>
<comment type="caution">
    <text evidence="1">The sequence shown here is derived from an EMBL/GenBank/DDBJ whole genome shotgun (WGS) entry which is preliminary data.</text>
</comment>